<evidence type="ECO:0000313" key="2">
    <source>
        <dbReference type="EMBL" id="KAL0640187.1"/>
    </source>
</evidence>
<proteinExistence type="predicted"/>
<feature type="region of interest" description="Disordered" evidence="1">
    <location>
        <begin position="785"/>
        <end position="867"/>
    </location>
</feature>
<feature type="region of interest" description="Disordered" evidence="1">
    <location>
        <begin position="586"/>
        <end position="745"/>
    </location>
</feature>
<dbReference type="Proteomes" id="UP001447188">
    <property type="component" value="Unassembled WGS sequence"/>
</dbReference>
<feature type="compositionally biased region" description="Basic and acidic residues" evidence="1">
    <location>
        <begin position="514"/>
        <end position="530"/>
    </location>
</feature>
<sequence>MSLTVPSVLGSQLDADLLDLPDSQGPTYSFQGLKQDHTMQAEQHYIAEPVLDRPPRLHTDDEMFDSDMDRKDDDLDLLDVSSNAGGVEDGSITMGEDYYTQAYDNDDLMIDETETGEEDTLFPGHQQRHQSPIPNLSSPTNPDNSESGPNTSQETARPQTATADIPLFSFTQPADSANTRNISFAVSEKPLVPDHSLYEDAPAEVAEVVEETTVEAQTPKPYPENTAEPNNDSGSLGSQAPTENIEEAPVVSHDPAEDIPAADSIDFDNDFHHNGGWSENTSTTLAHEPTLLEDQRAFEDEEEETETERDHHVDDYKTEIEGHVPTDFATEEFAQYNLHPIVVEWDGNRLSLFPTPNPIAEEGDLEFFVQDPQVCEKGINELFLEFRKVLDESVSQDVELFIGFEGLGLELGEDNVSCNSISLQYILNLHVQLHKQDGTETPEPLRINLFYRPSFSKQITSLVAAATQGMGFSEAVASIEPPVEDSHMKTEEEHTGIDVQTPNRELDQDNTQGEAHDSTEDQKDSGEKKLTGLGDAISVDSSLPKPRAPVDSIETIMETKDEKGEGLVKAKVEEDDDEEYELDWDIAEADVEPKTDEAKSISEPLTPASETPKLGDVEASVQIERTTEILIEEISDEVSVHDPQQPEEIEETSSSAEETNSSAEASYTPSIQEDEELIEYEEDDDDDTQQPAPTDPATKDINRSDKSSRSSSTGEDHVRASHSPHVHGMRSPSFSFCLGTPSPEDSFRSTGYAGMTSQTYHMCKYCDHVTYGCEIIGDQKFGLPDCESSRESDHSENPEKVDRSKSPIGTNDGNANEGDGISATPKVPSSIPVFQGGDGPGGEYEYVEDQDQQQQGYDGHGYSEQAQQLEQDYGGEHVEYQNNQNENLQEPEYLEDEDFEYYADYPSDEQNEYLDDTENKLQGDTDGYNHYPGGDGAYNEFGGEQEHPVEDENGYSTEYPHEAYGEDAAAYYQHEEFGDVDVGVIEDDGVGKRDHEHSPPPSDALDILNKSSVIVSEVEEEQIIDYEEDDDELAKEPVHNSHSQLLKSPGEQKRMREDELEQNGPDSTGENQGSWQYSPYSGEWTWNEDPDCISPPAKRVRSE</sequence>
<protein>
    <submittedName>
        <fullName evidence="2">Uncharacterized protein</fullName>
    </submittedName>
</protein>
<feature type="region of interest" description="Disordered" evidence="1">
    <location>
        <begin position="297"/>
        <end position="317"/>
    </location>
</feature>
<feature type="compositionally biased region" description="Polar residues" evidence="1">
    <location>
        <begin position="1064"/>
        <end position="1079"/>
    </location>
</feature>
<feature type="compositionally biased region" description="Basic and acidic residues" evidence="1">
    <location>
        <begin position="989"/>
        <end position="998"/>
    </location>
</feature>
<feature type="compositionally biased region" description="Low complexity" evidence="1">
    <location>
        <begin position="652"/>
        <end position="668"/>
    </location>
</feature>
<feature type="compositionally biased region" description="Basic and acidic residues" evidence="1">
    <location>
        <begin position="697"/>
        <end position="719"/>
    </location>
</feature>
<feature type="compositionally biased region" description="Acidic residues" evidence="1">
    <location>
        <begin position="1017"/>
        <end position="1033"/>
    </location>
</feature>
<accession>A0ABR3GW68</accession>
<feature type="compositionally biased region" description="Basic and acidic residues" evidence="1">
    <location>
        <begin position="308"/>
        <end position="317"/>
    </location>
</feature>
<evidence type="ECO:0000256" key="1">
    <source>
        <dbReference type="SAM" id="MobiDB-lite"/>
    </source>
</evidence>
<feature type="compositionally biased region" description="Acidic residues" evidence="1">
    <location>
        <begin position="672"/>
        <end position="688"/>
    </location>
</feature>
<feature type="region of interest" description="Disordered" evidence="1">
    <location>
        <begin position="918"/>
        <end position="959"/>
    </location>
</feature>
<feature type="compositionally biased region" description="Polar residues" evidence="1">
    <location>
        <begin position="498"/>
        <end position="513"/>
    </location>
</feature>
<feature type="compositionally biased region" description="Basic and acidic residues" evidence="1">
    <location>
        <begin position="484"/>
        <end position="496"/>
    </location>
</feature>
<feature type="compositionally biased region" description="Polar residues" evidence="1">
    <location>
        <begin position="227"/>
        <end position="240"/>
    </location>
</feature>
<feature type="compositionally biased region" description="Basic and acidic residues" evidence="1">
    <location>
        <begin position="591"/>
        <end position="600"/>
    </location>
</feature>
<dbReference type="Pfam" id="PF10336">
    <property type="entry name" value="DUF2420"/>
    <property type="match status" value="1"/>
</dbReference>
<feature type="region of interest" description="Disordered" evidence="1">
    <location>
        <begin position="980"/>
        <end position="1103"/>
    </location>
</feature>
<feature type="region of interest" description="Disordered" evidence="1">
    <location>
        <begin position="119"/>
        <end position="159"/>
    </location>
</feature>
<organism evidence="2 3">
    <name type="scientific">Discina gigas</name>
    <dbReference type="NCBI Taxonomy" id="1032678"/>
    <lineage>
        <taxon>Eukaryota</taxon>
        <taxon>Fungi</taxon>
        <taxon>Dikarya</taxon>
        <taxon>Ascomycota</taxon>
        <taxon>Pezizomycotina</taxon>
        <taxon>Pezizomycetes</taxon>
        <taxon>Pezizales</taxon>
        <taxon>Discinaceae</taxon>
        <taxon>Discina</taxon>
    </lineage>
</organism>
<feature type="region of interest" description="Disordered" evidence="1">
    <location>
        <begin position="482"/>
        <end position="548"/>
    </location>
</feature>
<dbReference type="EMBL" id="JBBBZM010000005">
    <property type="protein sequence ID" value="KAL0640187.1"/>
    <property type="molecule type" value="Genomic_DNA"/>
</dbReference>
<dbReference type="InterPro" id="IPR018822">
    <property type="entry name" value="UPF0646"/>
</dbReference>
<comment type="caution">
    <text evidence="2">The sequence shown here is derived from an EMBL/GenBank/DDBJ whole genome shotgun (WGS) entry which is preliminary data.</text>
</comment>
<reference evidence="2 3" key="1">
    <citation type="submission" date="2024-02" db="EMBL/GenBank/DDBJ databases">
        <title>Discinaceae phylogenomics.</title>
        <authorList>
            <person name="Dirks A.C."/>
            <person name="James T.Y."/>
        </authorList>
    </citation>
    <scope>NUCLEOTIDE SEQUENCE [LARGE SCALE GENOMIC DNA]</scope>
    <source>
        <strain evidence="2 3">ACD0624</strain>
    </source>
</reference>
<name>A0ABR3GW68_9PEZI</name>
<gene>
    <name evidence="2" type="ORF">Q9L58_000745</name>
</gene>
<feature type="region of interest" description="Disordered" evidence="1">
    <location>
        <begin position="209"/>
        <end position="240"/>
    </location>
</feature>
<feature type="compositionally biased region" description="Basic and acidic residues" evidence="1">
    <location>
        <begin position="787"/>
        <end position="805"/>
    </location>
</feature>
<evidence type="ECO:0000313" key="3">
    <source>
        <dbReference type="Proteomes" id="UP001447188"/>
    </source>
</evidence>
<feature type="compositionally biased region" description="Polar residues" evidence="1">
    <location>
        <begin position="129"/>
        <end position="159"/>
    </location>
</feature>
<keyword evidence="3" id="KW-1185">Reference proteome</keyword>